<keyword evidence="4" id="KW-0521">NADP</keyword>
<gene>
    <name evidence="8" type="ORF">BCR43DRAFT_490405</name>
</gene>
<dbReference type="SUPFAM" id="SSF51395">
    <property type="entry name" value="FMN-linked oxidoreductases"/>
    <property type="match status" value="1"/>
</dbReference>
<evidence type="ECO:0000256" key="6">
    <source>
        <dbReference type="SAM" id="MobiDB-lite"/>
    </source>
</evidence>
<dbReference type="InParanoid" id="A0A1X2HFT5"/>
<dbReference type="OrthoDB" id="72788at2759"/>
<dbReference type="InterPro" id="IPR044152">
    <property type="entry name" value="YqjM-like"/>
</dbReference>
<dbReference type="GO" id="GO:0003959">
    <property type="term" value="F:NADPH dehydrogenase activity"/>
    <property type="evidence" value="ECO:0007669"/>
    <property type="project" value="InterPro"/>
</dbReference>
<keyword evidence="5" id="KW-0560">Oxidoreductase</keyword>
<dbReference type="Pfam" id="PF00724">
    <property type="entry name" value="Oxidored_FMN"/>
    <property type="match status" value="1"/>
</dbReference>
<dbReference type="EMBL" id="MCGN01000004">
    <property type="protein sequence ID" value="ORY97814.1"/>
    <property type="molecule type" value="Genomic_DNA"/>
</dbReference>
<evidence type="ECO:0000256" key="5">
    <source>
        <dbReference type="ARBA" id="ARBA00023002"/>
    </source>
</evidence>
<name>A0A1X2HFT5_SYNRA</name>
<evidence type="ECO:0000313" key="8">
    <source>
        <dbReference type="EMBL" id="ORY97814.1"/>
    </source>
</evidence>
<dbReference type="InterPro" id="IPR013785">
    <property type="entry name" value="Aldolase_TIM"/>
</dbReference>
<dbReference type="FunCoup" id="A0A1X2HFT5">
    <property type="interactions" value="1"/>
</dbReference>
<evidence type="ECO:0000256" key="1">
    <source>
        <dbReference type="ARBA" id="ARBA00001917"/>
    </source>
</evidence>
<comment type="cofactor">
    <cofactor evidence="1">
        <name>FMN</name>
        <dbReference type="ChEBI" id="CHEBI:58210"/>
    </cofactor>
</comment>
<feature type="domain" description="NADH:flavin oxidoreductase/NADH oxidase N-terminal" evidence="7">
    <location>
        <begin position="33"/>
        <end position="345"/>
    </location>
</feature>
<dbReference type="InterPro" id="IPR001155">
    <property type="entry name" value="OxRdtase_FMN_N"/>
</dbReference>
<dbReference type="PANTHER" id="PTHR43303">
    <property type="entry name" value="NADPH DEHYDROGENASE C23G7.10C-RELATED"/>
    <property type="match status" value="1"/>
</dbReference>
<accession>A0A1X2HFT5</accession>
<protein>
    <recommendedName>
        <fullName evidence="7">NADH:flavin oxidoreductase/NADH oxidase N-terminal domain-containing protein</fullName>
    </recommendedName>
</protein>
<organism evidence="8 9">
    <name type="scientific">Syncephalastrum racemosum</name>
    <name type="common">Filamentous fungus</name>
    <dbReference type="NCBI Taxonomy" id="13706"/>
    <lineage>
        <taxon>Eukaryota</taxon>
        <taxon>Fungi</taxon>
        <taxon>Fungi incertae sedis</taxon>
        <taxon>Mucoromycota</taxon>
        <taxon>Mucoromycotina</taxon>
        <taxon>Mucoromycetes</taxon>
        <taxon>Mucorales</taxon>
        <taxon>Syncephalastraceae</taxon>
        <taxon>Syncephalastrum</taxon>
    </lineage>
</organism>
<dbReference type="CDD" id="cd02932">
    <property type="entry name" value="OYE_YqiM_FMN"/>
    <property type="match status" value="1"/>
</dbReference>
<evidence type="ECO:0000259" key="7">
    <source>
        <dbReference type="Pfam" id="PF00724"/>
    </source>
</evidence>
<keyword evidence="3" id="KW-0288">FMN</keyword>
<dbReference type="PANTHER" id="PTHR43303:SF4">
    <property type="entry name" value="NADPH DEHYDROGENASE C23G7.10C-RELATED"/>
    <property type="match status" value="1"/>
</dbReference>
<dbReference type="OMA" id="GYWPPRA"/>
<reference evidence="8 9" key="1">
    <citation type="submission" date="2016-07" db="EMBL/GenBank/DDBJ databases">
        <title>Pervasive Adenine N6-methylation of Active Genes in Fungi.</title>
        <authorList>
            <consortium name="DOE Joint Genome Institute"/>
            <person name="Mondo S.J."/>
            <person name="Dannebaum R.O."/>
            <person name="Kuo R.C."/>
            <person name="Labutti K."/>
            <person name="Haridas S."/>
            <person name="Kuo A."/>
            <person name="Salamov A."/>
            <person name="Ahrendt S.R."/>
            <person name="Lipzen A."/>
            <person name="Sullivan W."/>
            <person name="Andreopoulos W.B."/>
            <person name="Clum A."/>
            <person name="Lindquist E."/>
            <person name="Daum C."/>
            <person name="Ramamoorthy G.K."/>
            <person name="Gryganskyi A."/>
            <person name="Culley D."/>
            <person name="Magnuson J.K."/>
            <person name="James T.Y."/>
            <person name="O'Malley M.A."/>
            <person name="Stajich J.E."/>
            <person name="Spatafora J.W."/>
            <person name="Visel A."/>
            <person name="Grigoriev I.V."/>
        </authorList>
    </citation>
    <scope>NUCLEOTIDE SEQUENCE [LARGE SCALE GENOMIC DNA]</scope>
    <source>
        <strain evidence="8 9">NRRL 2496</strain>
    </source>
</reference>
<evidence type="ECO:0000256" key="3">
    <source>
        <dbReference type="ARBA" id="ARBA00022643"/>
    </source>
</evidence>
<evidence type="ECO:0000256" key="4">
    <source>
        <dbReference type="ARBA" id="ARBA00022857"/>
    </source>
</evidence>
<feature type="region of interest" description="Disordered" evidence="6">
    <location>
        <begin position="158"/>
        <end position="177"/>
    </location>
</feature>
<dbReference type="GO" id="GO:0050661">
    <property type="term" value="F:NADP binding"/>
    <property type="evidence" value="ECO:0007669"/>
    <property type="project" value="InterPro"/>
</dbReference>
<keyword evidence="9" id="KW-1185">Reference proteome</keyword>
<dbReference type="Proteomes" id="UP000242180">
    <property type="component" value="Unassembled WGS sequence"/>
</dbReference>
<dbReference type="AlphaFoldDB" id="A0A1X2HFT5"/>
<evidence type="ECO:0000313" key="9">
    <source>
        <dbReference type="Proteomes" id="UP000242180"/>
    </source>
</evidence>
<feature type="compositionally biased region" description="Basic and acidic residues" evidence="6">
    <location>
        <begin position="161"/>
        <end position="171"/>
    </location>
</feature>
<dbReference type="Gene3D" id="3.20.20.70">
    <property type="entry name" value="Aldolase class I"/>
    <property type="match status" value="1"/>
</dbReference>
<proteinExistence type="predicted"/>
<evidence type="ECO:0000256" key="2">
    <source>
        <dbReference type="ARBA" id="ARBA00022630"/>
    </source>
</evidence>
<sequence length="361" mass="39644">MAPSTSIPLVAHNNGKLSPGQPLDPEAAKDVLLFQPSTIKSVTLKNRIVVAPMCMYSCEDGSLNDFHLAHYFSFALKGAGLVIIEASGVEAQGRISPHDAGIWSDDHIAPLKRVTDIIKSQGSVPGLQIAHAGRKASMASPFQGYRLVSEAEGGWAQDIRGPSDEPFDARHGQPRSLSKQEMQEIKQKFADAAVRADKAGVEVLEIHSAHGYLLHNFLSGNSNKRTDEYGGSLENRMRFPLEVARAVREAWPQDKPLWVRFSSTDYKAPDSFAQDPNGWDIYQAVEYAKELKKIGVDVIDCSSGANVSGVKYPVAPHFQVPFAEKVRKEADIPTGAVGLITEPKEWPNQYERADQERWAGK</sequence>
<dbReference type="STRING" id="13706.A0A1X2HFT5"/>
<comment type="caution">
    <text evidence="8">The sequence shown here is derived from an EMBL/GenBank/DDBJ whole genome shotgun (WGS) entry which is preliminary data.</text>
</comment>
<dbReference type="GO" id="GO:0010181">
    <property type="term" value="F:FMN binding"/>
    <property type="evidence" value="ECO:0007669"/>
    <property type="project" value="InterPro"/>
</dbReference>
<keyword evidence="2" id="KW-0285">Flavoprotein</keyword>